<evidence type="ECO:0000256" key="7">
    <source>
        <dbReference type="ARBA" id="ARBA00023002"/>
    </source>
</evidence>
<evidence type="ECO:0000259" key="13">
    <source>
        <dbReference type="Pfam" id="PF02770"/>
    </source>
</evidence>
<organism evidence="15 16">
    <name type="scientific">Clonorchis sinensis</name>
    <name type="common">Chinese liver fluke</name>
    <dbReference type="NCBI Taxonomy" id="79923"/>
    <lineage>
        <taxon>Eukaryota</taxon>
        <taxon>Metazoa</taxon>
        <taxon>Spiralia</taxon>
        <taxon>Lophotrochozoa</taxon>
        <taxon>Platyhelminthes</taxon>
        <taxon>Trematoda</taxon>
        <taxon>Digenea</taxon>
        <taxon>Opisthorchiida</taxon>
        <taxon>Opisthorchiata</taxon>
        <taxon>Opisthorchiidae</taxon>
        <taxon>Clonorchis</taxon>
    </lineage>
</organism>
<evidence type="ECO:0000256" key="4">
    <source>
        <dbReference type="ARBA" id="ARBA00022630"/>
    </source>
</evidence>
<comment type="cofactor">
    <cofactor evidence="1">
        <name>FAD</name>
        <dbReference type="ChEBI" id="CHEBI:57692"/>
    </cofactor>
</comment>
<dbReference type="Gene3D" id="1.20.140.10">
    <property type="entry name" value="Butyryl-CoA Dehydrogenase, subunit A, domain 3"/>
    <property type="match status" value="2"/>
</dbReference>
<dbReference type="GO" id="GO:0033540">
    <property type="term" value="P:fatty acid beta-oxidation using acyl-CoA oxidase"/>
    <property type="evidence" value="ECO:0007669"/>
    <property type="project" value="TreeGrafter"/>
</dbReference>
<feature type="binding site" evidence="12">
    <location>
        <position position="163"/>
    </location>
    <ligand>
        <name>FAD</name>
        <dbReference type="ChEBI" id="CHEBI:57692"/>
    </ligand>
</feature>
<dbReference type="InterPro" id="IPR055060">
    <property type="entry name" value="ACOX_C_alpha1"/>
</dbReference>
<dbReference type="AlphaFoldDB" id="A0A8T1MNP7"/>
<keyword evidence="4 10" id="KW-0285">Flavoprotein</keyword>
<dbReference type="InterPro" id="IPR006091">
    <property type="entry name" value="Acyl-CoA_Oxase/DH_mid-dom"/>
</dbReference>
<dbReference type="Pfam" id="PF22924">
    <property type="entry name" value="ACOX_C_alpha1"/>
    <property type="match status" value="1"/>
</dbReference>
<evidence type="ECO:0000256" key="8">
    <source>
        <dbReference type="ARBA" id="ARBA00023098"/>
    </source>
</evidence>
<feature type="active site" description="Proton acceptor" evidence="11">
    <location>
        <position position="447"/>
    </location>
</feature>
<reference evidence="15 16" key="1">
    <citation type="journal article" date="2018" name="Biotechnol. Adv.">
        <title>Improved genomic resources and new bioinformatic workflow for the carcinogenic parasite Clonorchis sinensis: Biotechnological implications.</title>
        <authorList>
            <person name="Wang D."/>
            <person name="Korhonen P.K."/>
            <person name="Gasser R.B."/>
            <person name="Young N.D."/>
        </authorList>
    </citation>
    <scope>NUCLEOTIDE SEQUENCE [LARGE SCALE GENOMIC DNA]</scope>
    <source>
        <strain evidence="15">Cs-k2</strain>
    </source>
</reference>
<keyword evidence="9" id="KW-0576">Peroxisome</keyword>
<keyword evidence="6" id="KW-0276">Fatty acid metabolism</keyword>
<dbReference type="GO" id="GO:0071949">
    <property type="term" value="F:FAD binding"/>
    <property type="evidence" value="ECO:0007669"/>
    <property type="project" value="InterPro"/>
</dbReference>
<accession>A0A8T1MNP7</accession>
<evidence type="ECO:0000256" key="6">
    <source>
        <dbReference type="ARBA" id="ARBA00022832"/>
    </source>
</evidence>
<evidence type="ECO:0000259" key="14">
    <source>
        <dbReference type="Pfam" id="PF22924"/>
    </source>
</evidence>
<dbReference type="GO" id="GO:0055088">
    <property type="term" value="P:lipid homeostasis"/>
    <property type="evidence" value="ECO:0007669"/>
    <property type="project" value="TreeGrafter"/>
</dbReference>
<name>A0A8T1MNP7_CLOSI</name>
<dbReference type="InterPro" id="IPR046373">
    <property type="entry name" value="Acyl-CoA_Oxase/DH_mid-dom_sf"/>
</dbReference>
<protein>
    <recommendedName>
        <fullName evidence="10">Acyl-coenzyme A oxidase</fullName>
    </recommendedName>
</protein>
<dbReference type="InterPro" id="IPR012258">
    <property type="entry name" value="Acyl-CoA_oxidase"/>
</dbReference>
<keyword evidence="7" id="KW-0560">Oxidoreductase</keyword>
<dbReference type="EMBL" id="NIRI02000042">
    <property type="protein sequence ID" value="KAG5450680.1"/>
    <property type="molecule type" value="Genomic_DNA"/>
</dbReference>
<gene>
    <name evidence="15" type="ORF">CSKR_108765</name>
</gene>
<dbReference type="OrthoDB" id="538336at2759"/>
<evidence type="ECO:0000256" key="3">
    <source>
        <dbReference type="ARBA" id="ARBA00006288"/>
    </source>
</evidence>
<evidence type="ECO:0000256" key="12">
    <source>
        <dbReference type="PIRSR" id="PIRSR000168-2"/>
    </source>
</evidence>
<evidence type="ECO:0000256" key="10">
    <source>
        <dbReference type="PIRNR" id="PIRNR000168"/>
    </source>
</evidence>
<dbReference type="GO" id="GO:0005777">
    <property type="term" value="C:peroxisome"/>
    <property type="evidence" value="ECO:0007669"/>
    <property type="project" value="UniProtKB-SubCell"/>
</dbReference>
<dbReference type="InterPro" id="IPR036250">
    <property type="entry name" value="AcylCo_DH-like_C"/>
</dbReference>
<dbReference type="FunFam" id="1.20.140.10:FF:000010">
    <property type="entry name" value="Acyl-coenzyme A oxidase"/>
    <property type="match status" value="1"/>
</dbReference>
<dbReference type="PANTHER" id="PTHR10909:SF382">
    <property type="entry name" value="ACYL-COENZYME A OXIDASE"/>
    <property type="match status" value="1"/>
</dbReference>
<feature type="domain" description="Acyl-CoA oxidase/dehydrogenase middle" evidence="13">
    <location>
        <begin position="159"/>
        <end position="268"/>
    </location>
</feature>
<comment type="similarity">
    <text evidence="3 10">Belongs to the acyl-CoA oxidase family.</text>
</comment>
<dbReference type="PIRSF" id="PIRSF000168">
    <property type="entry name" value="Acyl-CoA_oxidase"/>
    <property type="match status" value="1"/>
</dbReference>
<comment type="subcellular location">
    <subcellularLocation>
        <location evidence="2">Peroxisome</location>
    </subcellularLocation>
</comment>
<reference evidence="15 16" key="2">
    <citation type="journal article" date="2021" name="Genomics">
        <title>High-quality reference genome for Clonorchis sinensis.</title>
        <authorList>
            <person name="Young N.D."/>
            <person name="Stroehlein A.J."/>
            <person name="Kinkar L."/>
            <person name="Wang T."/>
            <person name="Sohn W.M."/>
            <person name="Chang B.C.H."/>
            <person name="Kaur P."/>
            <person name="Weisz D."/>
            <person name="Dudchenko O."/>
            <person name="Aiden E.L."/>
            <person name="Korhonen P.K."/>
            <person name="Gasser R.B."/>
        </authorList>
    </citation>
    <scope>NUCLEOTIDE SEQUENCE [LARGE SCALE GENOMIC DNA]</scope>
    <source>
        <strain evidence="15">Cs-k2</strain>
    </source>
</reference>
<dbReference type="FunFam" id="2.40.110.10:FF:000005">
    <property type="entry name" value="Acyl-coenzyme A oxidase"/>
    <property type="match status" value="1"/>
</dbReference>
<evidence type="ECO:0000256" key="5">
    <source>
        <dbReference type="ARBA" id="ARBA00022827"/>
    </source>
</evidence>
<dbReference type="Pfam" id="PF02770">
    <property type="entry name" value="Acyl-CoA_dh_M"/>
    <property type="match status" value="1"/>
</dbReference>
<dbReference type="SUPFAM" id="SSF47203">
    <property type="entry name" value="Acyl-CoA dehydrogenase C-terminal domain-like"/>
    <property type="match status" value="2"/>
</dbReference>
<comment type="caution">
    <text evidence="15">The sequence shown here is derived from an EMBL/GenBank/DDBJ whole genome shotgun (WGS) entry which is preliminary data.</text>
</comment>
<keyword evidence="5 10" id="KW-0274">FAD</keyword>
<evidence type="ECO:0000313" key="15">
    <source>
        <dbReference type="EMBL" id="KAG5450680.1"/>
    </source>
</evidence>
<feature type="domain" description="Acyl-CoA oxidase C-alpha1" evidence="14">
    <location>
        <begin position="307"/>
        <end position="459"/>
    </location>
</feature>
<dbReference type="Proteomes" id="UP000286415">
    <property type="component" value="Unassembled WGS sequence"/>
</dbReference>
<dbReference type="GO" id="GO:0005504">
    <property type="term" value="F:fatty acid binding"/>
    <property type="evidence" value="ECO:0007669"/>
    <property type="project" value="TreeGrafter"/>
</dbReference>
<sequence>MFSACRTSAVVVLRRFVSRRSKVNVMDHVEAWKSKNIDVKALKHILDHDNHETRDKLRELLTTEAMIPRYAVSLEEERQLALSRLKLVCDNDVLSVFDFDHNPHRIFAAHELCGIVDPSMTTKMTVQFNLFGGTLLKLGSREHYGEMLHNVDTLKDVGCFGLTELGFGNNATMMETTAEYDFNSDEFIVNTPTVEASKYWITNGALHAHHCILFARLLLGGQDQGVHAFLVPIRDRNLQVMPGVTIEEMGHKMGLNGVDNARLMFDHVRIPRNNLLDRYSHVSASGKFSTKLGDNPRNRFLKVADQLLSGRICIASMCVGAAKASLAIALSYSASRLAVGPTGKSDIPILSYQLQQRSLIPLLAATYAINFGLDYVKDSWAKATTGAIDSPDSDSVVVMCCAIKPLAAWHLNRTVNACRERTGGQGYLSCSRFGTYLGSAHASMTAEGDNSVLMQKVAKERLAQLLKDWQGVPPHSAAAEFRSDPQYTEDVGYLHSLLEKRELALFSLLARTLDGVKGKDLFNAWMYELSDLIQAAARAYAERLCSEQFAVVLEQHKADLNDSTVNAMRMLHRLYVTESLVGPDAVEWPDMPTQFVTCLRSESRCLCHGLSPKSLSLATDAFGLTPRLLHAPISEDWIAYNSKSGMSGEVFDWYSQR</sequence>
<dbReference type="InterPro" id="IPR009100">
    <property type="entry name" value="AcylCoA_DH/oxidase_NM_dom_sf"/>
</dbReference>
<keyword evidence="16" id="KW-1185">Reference proteome</keyword>
<evidence type="ECO:0000256" key="2">
    <source>
        <dbReference type="ARBA" id="ARBA00004275"/>
    </source>
</evidence>
<dbReference type="GO" id="GO:0003997">
    <property type="term" value="F:acyl-CoA oxidase activity"/>
    <property type="evidence" value="ECO:0007669"/>
    <property type="project" value="InterPro"/>
</dbReference>
<evidence type="ECO:0000256" key="9">
    <source>
        <dbReference type="ARBA" id="ARBA00023140"/>
    </source>
</evidence>
<dbReference type="Gene3D" id="2.40.110.10">
    <property type="entry name" value="Butyryl-CoA Dehydrogenase, subunit A, domain 2"/>
    <property type="match status" value="1"/>
</dbReference>
<proteinExistence type="inferred from homology"/>
<evidence type="ECO:0000256" key="1">
    <source>
        <dbReference type="ARBA" id="ARBA00001974"/>
    </source>
</evidence>
<dbReference type="PANTHER" id="PTHR10909">
    <property type="entry name" value="ELECTRON TRANSPORT OXIDOREDUCTASE"/>
    <property type="match status" value="1"/>
</dbReference>
<keyword evidence="8" id="KW-0443">Lipid metabolism</keyword>
<evidence type="ECO:0000313" key="16">
    <source>
        <dbReference type="Proteomes" id="UP000286415"/>
    </source>
</evidence>
<dbReference type="SUPFAM" id="SSF56645">
    <property type="entry name" value="Acyl-CoA dehydrogenase NM domain-like"/>
    <property type="match status" value="1"/>
</dbReference>
<evidence type="ECO:0000256" key="11">
    <source>
        <dbReference type="PIRSR" id="PIRSR000168-1"/>
    </source>
</evidence>